<keyword evidence="2" id="KW-0418">Kinase</keyword>
<protein>
    <submittedName>
        <fullName evidence="2">Kinase-like domain-containing protein</fullName>
    </submittedName>
</protein>
<gene>
    <name evidence="2" type="ORF">RCL2_001791300</name>
    <name evidence="1" type="ORF">RclHR1_10860004</name>
</gene>
<reference evidence="2" key="2">
    <citation type="submission" date="2019-10" db="EMBL/GenBank/DDBJ databases">
        <title>Conservation and host-specific expression of non-tandemly repeated heterogenous ribosome RNA gene in arbuscular mycorrhizal fungi.</title>
        <authorList>
            <person name="Maeda T."/>
            <person name="Kobayashi Y."/>
            <person name="Nakagawa T."/>
            <person name="Ezawa T."/>
            <person name="Yamaguchi K."/>
            <person name="Bino T."/>
            <person name="Nishimoto Y."/>
            <person name="Shigenobu S."/>
            <person name="Kawaguchi M."/>
        </authorList>
    </citation>
    <scope>NUCLEOTIDE SEQUENCE</scope>
    <source>
        <strain evidence="2">HR1</strain>
    </source>
</reference>
<comment type="caution">
    <text evidence="1">The sequence shown here is derived from an EMBL/GenBank/DDBJ whole genome shotgun (WGS) entry which is preliminary data.</text>
</comment>
<evidence type="ECO:0000313" key="2">
    <source>
        <dbReference type="EMBL" id="GES91081.1"/>
    </source>
</evidence>
<name>A0A2Z6QHG6_9GLOM</name>
<dbReference type="AlphaFoldDB" id="A0A2Z6QHG6"/>
<proteinExistence type="predicted"/>
<sequence>MNSFPKARLKRTKLENRQHYIPDFKKYYKILIKKKKNLEDLEKRKRVYVICGECNESGIGKEWYQLCNAKLTSGNKVIDEFIQPSQLNAAHNSNCLEWVPYENFKDFTYITNAFGKI</sequence>
<evidence type="ECO:0000313" key="1">
    <source>
        <dbReference type="EMBL" id="GBB84234.1"/>
    </source>
</evidence>
<reference evidence="1 3" key="1">
    <citation type="submission" date="2017-11" db="EMBL/GenBank/DDBJ databases">
        <title>The genome of Rhizophagus clarus HR1 reveals common genetic basis of auxotrophy among arbuscular mycorrhizal fungi.</title>
        <authorList>
            <person name="Kobayashi Y."/>
        </authorList>
    </citation>
    <scope>NUCLEOTIDE SEQUENCE [LARGE SCALE GENOMIC DNA]</scope>
    <source>
        <strain evidence="1 3">HR1</strain>
    </source>
</reference>
<dbReference type="EMBL" id="BEXD01000098">
    <property type="protein sequence ID" value="GBB84234.1"/>
    <property type="molecule type" value="Genomic_DNA"/>
</dbReference>
<dbReference type="GO" id="GO:0016301">
    <property type="term" value="F:kinase activity"/>
    <property type="evidence" value="ECO:0007669"/>
    <property type="project" value="UniProtKB-KW"/>
</dbReference>
<dbReference type="Proteomes" id="UP000247702">
    <property type="component" value="Unassembled WGS sequence"/>
</dbReference>
<keyword evidence="2" id="KW-0808">Transferase</keyword>
<dbReference type="OrthoDB" id="4062651at2759"/>
<dbReference type="Proteomes" id="UP000615446">
    <property type="component" value="Unassembled WGS sequence"/>
</dbReference>
<dbReference type="EMBL" id="BLAL01000197">
    <property type="protein sequence ID" value="GES91081.1"/>
    <property type="molecule type" value="Genomic_DNA"/>
</dbReference>
<evidence type="ECO:0000313" key="3">
    <source>
        <dbReference type="Proteomes" id="UP000247702"/>
    </source>
</evidence>
<keyword evidence="3" id="KW-1185">Reference proteome</keyword>
<accession>A0A2Z6QHG6</accession>
<organism evidence="1 3">
    <name type="scientific">Rhizophagus clarus</name>
    <dbReference type="NCBI Taxonomy" id="94130"/>
    <lineage>
        <taxon>Eukaryota</taxon>
        <taxon>Fungi</taxon>
        <taxon>Fungi incertae sedis</taxon>
        <taxon>Mucoromycota</taxon>
        <taxon>Glomeromycotina</taxon>
        <taxon>Glomeromycetes</taxon>
        <taxon>Glomerales</taxon>
        <taxon>Glomeraceae</taxon>
        <taxon>Rhizophagus</taxon>
    </lineage>
</organism>